<keyword evidence="3" id="KW-1185">Reference proteome</keyword>
<proteinExistence type="predicted"/>
<dbReference type="EMBL" id="KL198023">
    <property type="protein sequence ID" value="KDQ17775.1"/>
    <property type="molecule type" value="Genomic_DNA"/>
</dbReference>
<protein>
    <recommendedName>
        <fullName evidence="4">Secreted protein</fullName>
    </recommendedName>
</protein>
<organism evidence="2 3">
    <name type="scientific">Botryobasidium botryosum (strain FD-172 SS1)</name>
    <dbReference type="NCBI Taxonomy" id="930990"/>
    <lineage>
        <taxon>Eukaryota</taxon>
        <taxon>Fungi</taxon>
        <taxon>Dikarya</taxon>
        <taxon>Basidiomycota</taxon>
        <taxon>Agaricomycotina</taxon>
        <taxon>Agaricomycetes</taxon>
        <taxon>Cantharellales</taxon>
        <taxon>Botryobasidiaceae</taxon>
        <taxon>Botryobasidium</taxon>
    </lineage>
</organism>
<evidence type="ECO:0000256" key="1">
    <source>
        <dbReference type="SAM" id="SignalP"/>
    </source>
</evidence>
<dbReference type="Proteomes" id="UP000027195">
    <property type="component" value="Unassembled WGS sequence"/>
</dbReference>
<evidence type="ECO:0000313" key="2">
    <source>
        <dbReference type="EMBL" id="KDQ17775.1"/>
    </source>
</evidence>
<accession>A0A067MSU9</accession>
<sequence>MKPRLSWLTLAVLQALGSDNCLLGQYYNRRVRSKRWRGSRITCLVQLSQNRRGTIWSVTKSEPDGQLTRRHPIASTFRPRAESGKLSESRVLDWSKEAAVEVMLCCKAKCVLGSLWRRVHSWRAFGIHSLGTHSTLPNFQLVSLFSPPLFLALLVPPSLITGSTSYLYPLVPDIQHVMYAHFGFSRSFPC</sequence>
<feature type="signal peptide" evidence="1">
    <location>
        <begin position="1"/>
        <end position="17"/>
    </location>
</feature>
<dbReference type="HOGENOM" id="CLU_1427773_0_0_1"/>
<reference evidence="3" key="1">
    <citation type="journal article" date="2014" name="Proc. Natl. Acad. Sci. U.S.A.">
        <title>Extensive sampling of basidiomycete genomes demonstrates inadequacy of the white-rot/brown-rot paradigm for wood decay fungi.</title>
        <authorList>
            <person name="Riley R."/>
            <person name="Salamov A.A."/>
            <person name="Brown D.W."/>
            <person name="Nagy L.G."/>
            <person name="Floudas D."/>
            <person name="Held B.W."/>
            <person name="Levasseur A."/>
            <person name="Lombard V."/>
            <person name="Morin E."/>
            <person name="Otillar R."/>
            <person name="Lindquist E.A."/>
            <person name="Sun H."/>
            <person name="LaButti K.M."/>
            <person name="Schmutz J."/>
            <person name="Jabbour D."/>
            <person name="Luo H."/>
            <person name="Baker S.E."/>
            <person name="Pisabarro A.G."/>
            <person name="Walton J.D."/>
            <person name="Blanchette R.A."/>
            <person name="Henrissat B."/>
            <person name="Martin F."/>
            <person name="Cullen D."/>
            <person name="Hibbett D.S."/>
            <person name="Grigoriev I.V."/>
        </authorList>
    </citation>
    <scope>NUCLEOTIDE SEQUENCE [LARGE SCALE GENOMIC DNA]</scope>
    <source>
        <strain evidence="3">FD-172 SS1</strain>
    </source>
</reference>
<dbReference type="AlphaFoldDB" id="A0A067MSU9"/>
<dbReference type="InParanoid" id="A0A067MSU9"/>
<evidence type="ECO:0000313" key="3">
    <source>
        <dbReference type="Proteomes" id="UP000027195"/>
    </source>
</evidence>
<feature type="chain" id="PRO_5001641603" description="Secreted protein" evidence="1">
    <location>
        <begin position="18"/>
        <end position="190"/>
    </location>
</feature>
<gene>
    <name evidence="2" type="ORF">BOTBODRAFT_582862</name>
</gene>
<keyword evidence="1" id="KW-0732">Signal</keyword>
<evidence type="ECO:0008006" key="4">
    <source>
        <dbReference type="Google" id="ProtNLM"/>
    </source>
</evidence>
<name>A0A067MSU9_BOTB1</name>